<name>A0A699IBV2_TANCI</name>
<feature type="region of interest" description="Disordered" evidence="1">
    <location>
        <begin position="452"/>
        <end position="532"/>
    </location>
</feature>
<dbReference type="EMBL" id="BKCJ010270939">
    <property type="protein sequence ID" value="GEZ37141.1"/>
    <property type="molecule type" value="Genomic_DNA"/>
</dbReference>
<organism evidence="2">
    <name type="scientific">Tanacetum cinerariifolium</name>
    <name type="common">Dalmatian daisy</name>
    <name type="synonym">Chrysanthemum cinerariifolium</name>
    <dbReference type="NCBI Taxonomy" id="118510"/>
    <lineage>
        <taxon>Eukaryota</taxon>
        <taxon>Viridiplantae</taxon>
        <taxon>Streptophyta</taxon>
        <taxon>Embryophyta</taxon>
        <taxon>Tracheophyta</taxon>
        <taxon>Spermatophyta</taxon>
        <taxon>Magnoliopsida</taxon>
        <taxon>eudicotyledons</taxon>
        <taxon>Gunneridae</taxon>
        <taxon>Pentapetalae</taxon>
        <taxon>asterids</taxon>
        <taxon>campanulids</taxon>
        <taxon>Asterales</taxon>
        <taxon>Asteraceae</taxon>
        <taxon>Asteroideae</taxon>
        <taxon>Anthemideae</taxon>
        <taxon>Anthemidinae</taxon>
        <taxon>Tanacetum</taxon>
    </lineage>
</organism>
<reference evidence="2" key="1">
    <citation type="journal article" date="2019" name="Sci. Rep.">
        <title>Draft genome of Tanacetum cinerariifolium, the natural source of mosquito coil.</title>
        <authorList>
            <person name="Yamashiro T."/>
            <person name="Shiraishi A."/>
            <person name="Satake H."/>
            <person name="Nakayama K."/>
        </authorList>
    </citation>
    <scope>NUCLEOTIDE SEQUENCE</scope>
</reference>
<feature type="compositionally biased region" description="Basic and acidic residues" evidence="1">
    <location>
        <begin position="452"/>
        <end position="461"/>
    </location>
</feature>
<proteinExistence type="predicted"/>
<feature type="compositionally biased region" description="Low complexity" evidence="1">
    <location>
        <begin position="675"/>
        <end position="688"/>
    </location>
</feature>
<feature type="compositionally biased region" description="Basic and acidic residues" evidence="1">
    <location>
        <begin position="621"/>
        <end position="639"/>
    </location>
</feature>
<evidence type="ECO:0000313" key="2">
    <source>
        <dbReference type="EMBL" id="GEZ37141.1"/>
    </source>
</evidence>
<sequence>MSRSDPGEMAPESSQLVVIPKFDMHVYTSTLTLEELNVAIKEFSIPLELGPRILPPKLTINKLSDDVIGDYIEFEGLEEKVFFIDWRAISHAMSWRHTNTDVRDDFPISYNECDVDRIAECVILIRNLPTPLLYMCELTMNYRHPELSHVIKDAEGKALKKKRARKNVGITSSGSKDLIFAAPINHSIPKPLNTIAGSKGKEAKAFEDDQVKKVDVLDEMILHLATPPKNKVLNSLTNYEVLRRTYQSMGRSILSQAKLFEQLNRDYMDLSNRSDVQMEELNHLRSDYVRERQSNEGLSKNLVLLKSAHGKCSDRERDLSDMIKDMEREQDEWRQTSSDQVEKIKNLKGDLGPKSKQLSDAEERVRVVEYRKSLVIPTRLCFTAGWLKGLGLGREEDEIADILTITINLYIEGSKVWKDKHCELFTFQCPYIQKIADAYLLSVDELMKVSHDIPPHTKSDEVGTSVKNNDDGLAKPASPKVQLTKGSSDQRFDPETKLRRESKRDDVTDDDILGVDLTPVTKQIPEKSNHQKVGEYENERVLAAKRKYQWAKDRAVKKRAATEGASQRTKKKKKMAPLSFALSDSEEDDSGTHHSASPLNAIIPNKAGPTTRGGSMTLESVNHEEKGSEQRPKNVEKTTEANSPLSEHSHCSQHSNPSEEDAHDIRDETAHTHPSGLTGRVSSSSGGSHRQAFPRRNPVVAPYGATRTFRALPPRLDLTTYSILNDVESCRDMMIHLATPAIRDQQN</sequence>
<feature type="compositionally biased region" description="Basic and acidic residues" evidence="1">
    <location>
        <begin position="488"/>
        <end position="506"/>
    </location>
</feature>
<accession>A0A699IBV2</accession>
<evidence type="ECO:0000256" key="1">
    <source>
        <dbReference type="SAM" id="MobiDB-lite"/>
    </source>
</evidence>
<feature type="region of interest" description="Disordered" evidence="1">
    <location>
        <begin position="552"/>
        <end position="699"/>
    </location>
</feature>
<dbReference type="AlphaFoldDB" id="A0A699IBV2"/>
<protein>
    <submittedName>
        <fullName evidence="2">Uncharacterized protein</fullName>
    </submittedName>
</protein>
<comment type="caution">
    <text evidence="2">The sequence shown here is derived from an EMBL/GenBank/DDBJ whole genome shotgun (WGS) entry which is preliminary data.</text>
</comment>
<gene>
    <name evidence="2" type="ORF">Tci_509114</name>
</gene>
<feature type="compositionally biased region" description="Polar residues" evidence="1">
    <location>
        <begin position="640"/>
        <end position="656"/>
    </location>
</feature>